<proteinExistence type="predicted"/>
<dbReference type="InterPro" id="IPR006578">
    <property type="entry name" value="MADF-dom"/>
</dbReference>
<evidence type="ECO:0000313" key="2">
    <source>
        <dbReference type="EMBL" id="CAD7448856.1"/>
    </source>
</evidence>
<name>A0A7R9FA27_9NEOP</name>
<sequence length="235" mass="26575">MMHDCNLGIALNACIISYGYTFKLSSESMPESAVNKMPIEGIPKLGFTLLHAPCRTCHVVTWRIRGERTELLFTCDSAIVSVCKINIDIELLISSIESRPCLWDGSNNDYKDRVKTNTGWKDVCCVLREDFELLSDQEKTTLELYQHLRGWRVENHFGKTTLSTRNRDSNLDLPVIGSLVYCKSSPYGHRSGKCTHIHVEGDWKTILKKTLRKPNRDSNLELTVIASLASVGVVR</sequence>
<feature type="domain" description="MADF" evidence="1">
    <location>
        <begin position="92"/>
        <end position="131"/>
    </location>
</feature>
<accession>A0A7R9FA27</accession>
<reference evidence="2" key="1">
    <citation type="submission" date="2020-11" db="EMBL/GenBank/DDBJ databases">
        <authorList>
            <person name="Tran Van P."/>
        </authorList>
    </citation>
    <scope>NUCLEOTIDE SEQUENCE</scope>
</reference>
<evidence type="ECO:0000259" key="1">
    <source>
        <dbReference type="Pfam" id="PF10545"/>
    </source>
</evidence>
<dbReference type="AlphaFoldDB" id="A0A7R9FA27"/>
<dbReference type="EMBL" id="OD570658">
    <property type="protein sequence ID" value="CAD7448856.1"/>
    <property type="molecule type" value="Genomic_DNA"/>
</dbReference>
<protein>
    <recommendedName>
        <fullName evidence="1">MADF domain-containing protein</fullName>
    </recommendedName>
</protein>
<dbReference type="Pfam" id="PF10545">
    <property type="entry name" value="MADF_DNA_bdg"/>
    <property type="match status" value="1"/>
</dbReference>
<organism evidence="2">
    <name type="scientific">Timema bartmani</name>
    <dbReference type="NCBI Taxonomy" id="61472"/>
    <lineage>
        <taxon>Eukaryota</taxon>
        <taxon>Metazoa</taxon>
        <taxon>Ecdysozoa</taxon>
        <taxon>Arthropoda</taxon>
        <taxon>Hexapoda</taxon>
        <taxon>Insecta</taxon>
        <taxon>Pterygota</taxon>
        <taxon>Neoptera</taxon>
        <taxon>Polyneoptera</taxon>
        <taxon>Phasmatodea</taxon>
        <taxon>Timematodea</taxon>
        <taxon>Timematoidea</taxon>
        <taxon>Timematidae</taxon>
        <taxon>Timema</taxon>
    </lineage>
</organism>
<gene>
    <name evidence="2" type="ORF">TBIB3V08_LOCUS11136</name>
</gene>